<feature type="domain" description="PDZ" evidence="9">
    <location>
        <begin position="350"/>
        <end position="432"/>
    </location>
</feature>
<dbReference type="SMART" id="SM00242">
    <property type="entry name" value="MYSc"/>
    <property type="match status" value="1"/>
</dbReference>
<protein>
    <submittedName>
        <fullName evidence="12">Unconventional myosin-XVIIIa-like</fullName>
    </submittedName>
</protein>
<dbReference type="GeneID" id="116286766"/>
<feature type="compositionally biased region" description="Polar residues" evidence="8">
    <location>
        <begin position="1116"/>
        <end position="1140"/>
    </location>
</feature>
<dbReference type="PROSITE" id="PS50106">
    <property type="entry name" value="PDZ"/>
    <property type="match status" value="1"/>
</dbReference>
<feature type="binding site" evidence="6">
    <location>
        <begin position="640"/>
        <end position="647"/>
    </location>
    <ligand>
        <name>ATP</name>
        <dbReference type="ChEBI" id="CHEBI:30616"/>
    </ligand>
</feature>
<feature type="region of interest" description="Disordered" evidence="8">
    <location>
        <begin position="1114"/>
        <end position="1140"/>
    </location>
</feature>
<keyword evidence="6" id="KW-0009">Actin-binding</keyword>
<dbReference type="SMART" id="SM00228">
    <property type="entry name" value="PDZ"/>
    <property type="match status" value="1"/>
</dbReference>
<feature type="compositionally biased region" description="Polar residues" evidence="8">
    <location>
        <begin position="145"/>
        <end position="154"/>
    </location>
</feature>
<keyword evidence="5 6" id="KW-0505">Motor protein</keyword>
<feature type="region of interest" description="Disordered" evidence="8">
    <location>
        <begin position="1597"/>
        <end position="1618"/>
    </location>
</feature>
<feature type="region of interest" description="Disordered" evidence="8">
    <location>
        <begin position="460"/>
        <end position="480"/>
    </location>
</feature>
<dbReference type="FunCoup" id="A0A6P8H9N8">
    <property type="interactions" value="771"/>
</dbReference>
<dbReference type="GO" id="GO:0031032">
    <property type="term" value="P:actomyosin structure organization"/>
    <property type="evidence" value="ECO:0007669"/>
    <property type="project" value="TreeGrafter"/>
</dbReference>
<feature type="compositionally biased region" description="Polar residues" evidence="8">
    <location>
        <begin position="105"/>
        <end position="121"/>
    </location>
</feature>
<comment type="similarity">
    <text evidence="6">Belongs to the TRAFAC class myosin-kinesin ATPase superfamily. Myosin family.</text>
</comment>
<dbReference type="PRINTS" id="PR00193">
    <property type="entry name" value="MYOSINHEAVY"/>
</dbReference>
<dbReference type="PANTHER" id="PTHR45615">
    <property type="entry name" value="MYOSIN HEAVY CHAIN, NON-MUSCLE"/>
    <property type="match status" value="1"/>
</dbReference>
<dbReference type="GO" id="GO:0005524">
    <property type="term" value="F:ATP binding"/>
    <property type="evidence" value="ECO:0007669"/>
    <property type="project" value="UniProtKB-UniRule"/>
</dbReference>
<dbReference type="Gene3D" id="1.20.58.530">
    <property type="match status" value="1"/>
</dbReference>
<evidence type="ECO:0000313" key="11">
    <source>
        <dbReference type="Proteomes" id="UP000515163"/>
    </source>
</evidence>
<feature type="region of interest" description="Disordered" evidence="8">
    <location>
        <begin position="1"/>
        <end position="251"/>
    </location>
</feature>
<feature type="domain" description="Myosin motor" evidence="10">
    <location>
        <begin position="547"/>
        <end position="1291"/>
    </location>
</feature>
<gene>
    <name evidence="12" type="primary">LOC116286766</name>
</gene>
<dbReference type="Gene3D" id="3.40.850.10">
    <property type="entry name" value="Kinesin motor domain"/>
    <property type="match status" value="1"/>
</dbReference>
<dbReference type="Pfam" id="PF00063">
    <property type="entry name" value="Myosin_head"/>
    <property type="match status" value="1"/>
</dbReference>
<evidence type="ECO:0000256" key="2">
    <source>
        <dbReference type="ARBA" id="ARBA00022840"/>
    </source>
</evidence>
<feature type="coiled-coil region" evidence="7">
    <location>
        <begin position="1355"/>
        <end position="1459"/>
    </location>
</feature>
<dbReference type="PROSITE" id="PS50096">
    <property type="entry name" value="IQ"/>
    <property type="match status" value="1"/>
</dbReference>
<evidence type="ECO:0000313" key="12">
    <source>
        <dbReference type="RefSeq" id="XP_031549200.1"/>
    </source>
</evidence>
<evidence type="ECO:0000256" key="1">
    <source>
        <dbReference type="ARBA" id="ARBA00022741"/>
    </source>
</evidence>
<feature type="compositionally biased region" description="Basic and acidic residues" evidence="8">
    <location>
        <begin position="82"/>
        <end position="95"/>
    </location>
</feature>
<dbReference type="Pfam" id="PF01576">
    <property type="entry name" value="Myosin_tail_1"/>
    <property type="match status" value="1"/>
</dbReference>
<evidence type="ECO:0000256" key="7">
    <source>
        <dbReference type="SAM" id="Coils"/>
    </source>
</evidence>
<dbReference type="GO" id="GO:0003774">
    <property type="term" value="F:cytoskeletal motor activity"/>
    <property type="evidence" value="ECO:0007669"/>
    <property type="project" value="UniProtKB-UniRule"/>
</dbReference>
<dbReference type="GO" id="GO:0005737">
    <property type="term" value="C:cytoplasm"/>
    <property type="evidence" value="ECO:0007669"/>
    <property type="project" value="TreeGrafter"/>
</dbReference>
<feature type="compositionally biased region" description="Basic and acidic residues" evidence="8">
    <location>
        <begin position="2171"/>
        <end position="2200"/>
    </location>
</feature>
<dbReference type="Pfam" id="PF00612">
    <property type="entry name" value="IQ"/>
    <property type="match status" value="1"/>
</dbReference>
<keyword evidence="4 6" id="KW-0518">Myosin</keyword>
<dbReference type="InterPro" id="IPR001478">
    <property type="entry name" value="PDZ"/>
</dbReference>
<dbReference type="Gene3D" id="1.20.120.720">
    <property type="entry name" value="Myosin VI head, motor domain, U50 subdomain"/>
    <property type="match status" value="1"/>
</dbReference>
<dbReference type="KEGG" id="aten:116286766"/>
<dbReference type="OrthoDB" id="2914378at2759"/>
<evidence type="ECO:0000256" key="5">
    <source>
        <dbReference type="ARBA" id="ARBA00023175"/>
    </source>
</evidence>
<dbReference type="InterPro" id="IPR001609">
    <property type="entry name" value="Myosin_head_motor_dom-like"/>
</dbReference>
<reference evidence="12" key="1">
    <citation type="submission" date="2025-08" db="UniProtKB">
        <authorList>
            <consortium name="RefSeq"/>
        </authorList>
    </citation>
    <scope>IDENTIFICATION</scope>
</reference>
<feature type="compositionally biased region" description="Polar residues" evidence="8">
    <location>
        <begin position="2134"/>
        <end position="2148"/>
    </location>
</feature>
<dbReference type="PROSITE" id="PS51456">
    <property type="entry name" value="MYOSIN_MOTOR"/>
    <property type="match status" value="1"/>
</dbReference>
<evidence type="ECO:0000259" key="9">
    <source>
        <dbReference type="PROSITE" id="PS50106"/>
    </source>
</evidence>
<sequence length="2206" mass="250696">MLSFRFPSIKRKKKEKDKTETKEEKRERRKREKAEKEIRKQEKKAHVNAQQPDPAIADIVAGNAIVEDEKKGTRFSFRKRKYDVEHEYDDTKSPDSNETVEIRQSYHSTGSEGSGSPSQRYGSPRGSINKGAYNDQDYDDYYQNGVHNNESNRGQGSGGPVPASRKRKTSSVEIQLKGDSSNGSDSDRDRATERSTAYKMEKNEERKASKSHGFPPGGRTIALSGTPKGDKQNSDSSAPPKPPRVVKADESGMVELRLVNAGKDRPAIHMSNKPREVVTTSTITNTYSAPFEDFMDASMEEKPIQAGNVQRLESGVAIDVTSPSEKSFDDLGVEFSLPEVVPASPGVPRVIKIQRRLSGDFGFALRRGTSSGSDKTVHFVEPVGPNTAAGILPGDRLIEVNGVNVEDVDREKIIEMIAKSGNEVVIKVVPVSELSELSVRSGLDGSTVQLDESNLKAGTLQRSGSKRMKKKPKSAEEAASQKAWQDAEKVWVVHKAGFSGGRVQRIKPAAGEEEEDTPMCKVKLDHGGEVITIEEESIEKANPPQYDRAEDLASLRYLNESSCLHTLRQRYGSNLIHTYAGPNLIVINPRQHLAIYTDKVIQMFRGCKQEDMPPHIFAAAQTAYRNMMASRVDQSIVLMGSTGSGKTTCAKHILHYLSVTAASQHSPVTDQKFEGIFALLEAFGNASTHLNNNASRFTLLASLDFDSAGMLTCGALQTFLLEKYRVVRQNDGEGSFHVFYYLLAGSDPKLRKELQLDKALKEMNDFISGFDPQAAETHKLSEKWTEIEFALNMLGITSDESKAIWSTLAAIYHLGGAGITMGSDNKPYFSNPAAVQRAASAIGTTQEELSEIIFAPPPVNQFTIRMRNKTDSPTPPSSAEATPERHAKGVAASYIEALEGFAIGLYQEAFNALVRLINRSLQCGIRSVSTMHILDAPGFQNPPTAVKENGASFEDLCHNYESERFQKFFHHTVFNAQMERYSQENIECSFESVATSPEPVVNVFDKAVKGLTRGSTLDLKNEQKGLLWILDEESIFPGANDSSFLARVYVHHCSDKQSWVKQGPRKDTFYVNHSQGTVPVLYNARGWLKLAREHSTTKQARGVLSDSSKPPIADLFSTSNTGESSISRSRSFKRTSMTPPTAIKKNSQCLQLIYQVDTILEAIRKTKVNFVRTILPLIADGLQQEGADKDKEVASLEVPLVRQQLRAAEMLDAIRIHRQGFPEHMPFAEFRRRFDILAPAEHRNAGPFLDEKKGVEALIEHLDLDKRSYRLGLSQIFFRAGSLAQLEDARDEKNTGTIVELQAHCRGFLARKKFKKLQVQNRAMICIQRNLRLFAAVRSWPWWRLYTKVLPLLNVHRTEEQLQSKTGEVEMLKAKIVKLENENREYAVINEKLEKKVSELSNALAEDRATANHASQVLEEESMERMRLERSLQELQESYEEIEKKNKKLETNLLEAQAIASSATRPIVKLERLERYEGEGASNDEDDEEEDTFYRDRYIQASRQHEELRRKIQGESEQEIEDLTNQKRHLERKLTDEKAENDELQRVVTGLKKKSSRINAEMQDLKLLLEDEQTRNSELEKKQRKFDLEANRLKEEVSHERSLRDKINREKEKYQSEKYRLEQELESAKDDVERLTKENHRLTNDLNDVAGNLGTKGDADTITLKKTIRELEQKIQDQEEELDEQAGEIQVLEQTKLRLEMAAERDKQLVHKELEAKEEELEEIRFSMQKKIKQMEGQLEDEYQEKTASVKAKRELERRLQELRDNLERGNVENEKRLKRELKRTKALLRDAQTVIEEQEKKLKDRNQMKALKDKLEDAEYAAHAARKAKKKVEEELKDVQSQLDSVSKSKLEIENRYFVQLKELTSLQSRVEEDEEDMETLTEKNRQLIKQVSETQTQLRDTENLLHDTITEKEALELKISTMSSRLDYLEGSTVDKQTLSTMDSKMKELESKLDFEGTFKKRQDTQVNRLKEQVLRLQEERDECLLRETKLQQENMKLERHMREMKDETSAIEKRDGELKKKKSEAEREVESLEIQLASTKQELALSKKRVAELQHALEDDMHSDSDRLSDGDLSDDSDLNLETSSRVPSEPRSYRSIEDLDERDELDSKLKKKLREFKDSSIDSHSGTSSPADSSTRKTSANLSPRSEKGEDRTKHTDESSKRKKSAEHKSRDDRRKKSIEKRKSLERMSRKAKEDIPGAFDL</sequence>
<accession>A0A6P8H9N8</accession>
<evidence type="ECO:0000256" key="6">
    <source>
        <dbReference type="PROSITE-ProRule" id="PRU00782"/>
    </source>
</evidence>
<dbReference type="Pfam" id="PF00595">
    <property type="entry name" value="PDZ"/>
    <property type="match status" value="1"/>
</dbReference>
<feature type="region of interest" description="Disordered" evidence="8">
    <location>
        <begin position="866"/>
        <end position="885"/>
    </location>
</feature>
<dbReference type="InterPro" id="IPR002928">
    <property type="entry name" value="Myosin_tail"/>
</dbReference>
<dbReference type="Proteomes" id="UP000515163">
    <property type="component" value="Unplaced"/>
</dbReference>
<dbReference type="PANTHER" id="PTHR45615:SF36">
    <property type="entry name" value="MYOSIN HEAVY CHAIN-LIKE, ISOFORM B-RELATED"/>
    <property type="match status" value="1"/>
</dbReference>
<feature type="compositionally biased region" description="Basic and acidic residues" evidence="8">
    <location>
        <begin position="16"/>
        <end position="40"/>
    </location>
</feature>
<keyword evidence="11" id="KW-1185">Reference proteome</keyword>
<name>A0A6P8H9N8_ACTTE</name>
<dbReference type="RefSeq" id="XP_031549200.1">
    <property type="nucleotide sequence ID" value="XM_031693340.1"/>
</dbReference>
<dbReference type="InterPro" id="IPR036961">
    <property type="entry name" value="Kinesin_motor_dom_sf"/>
</dbReference>
<keyword evidence="1 6" id="KW-0547">Nucleotide-binding</keyword>
<dbReference type="InterPro" id="IPR000048">
    <property type="entry name" value="IQ_motif_EF-hand-BS"/>
</dbReference>
<dbReference type="Gene3D" id="1.10.10.820">
    <property type="match status" value="1"/>
</dbReference>
<feature type="compositionally biased region" description="Basic and acidic residues" evidence="8">
    <location>
        <begin position="2149"/>
        <end position="2164"/>
    </location>
</feature>
<dbReference type="GO" id="GO:0032982">
    <property type="term" value="C:myosin filament"/>
    <property type="evidence" value="ECO:0007669"/>
    <property type="project" value="TreeGrafter"/>
</dbReference>
<dbReference type="Gene3D" id="3.30.70.1590">
    <property type="match status" value="1"/>
</dbReference>
<dbReference type="Gene3D" id="4.10.270.10">
    <property type="entry name" value="Myosin, subunit A"/>
    <property type="match status" value="1"/>
</dbReference>
<evidence type="ECO:0000256" key="3">
    <source>
        <dbReference type="ARBA" id="ARBA00023054"/>
    </source>
</evidence>
<organism evidence="11 12">
    <name type="scientific">Actinia tenebrosa</name>
    <name type="common">Australian red waratah sea anemone</name>
    <dbReference type="NCBI Taxonomy" id="6105"/>
    <lineage>
        <taxon>Eukaryota</taxon>
        <taxon>Metazoa</taxon>
        <taxon>Cnidaria</taxon>
        <taxon>Anthozoa</taxon>
        <taxon>Hexacorallia</taxon>
        <taxon>Actiniaria</taxon>
        <taxon>Actiniidae</taxon>
        <taxon>Actinia</taxon>
    </lineage>
</organism>
<dbReference type="SUPFAM" id="SSF52540">
    <property type="entry name" value="P-loop containing nucleoside triphosphate hydrolases"/>
    <property type="match status" value="1"/>
</dbReference>
<dbReference type="CDD" id="cd01386">
    <property type="entry name" value="MYSc_Myo18"/>
    <property type="match status" value="1"/>
</dbReference>
<dbReference type="InterPro" id="IPR027417">
    <property type="entry name" value="P-loop_NTPase"/>
</dbReference>
<keyword evidence="2 6" id="KW-0067">ATP-binding</keyword>
<proteinExistence type="inferred from homology"/>
<dbReference type="SUPFAM" id="SSF50156">
    <property type="entry name" value="PDZ domain-like"/>
    <property type="match status" value="1"/>
</dbReference>
<feature type="region of interest" description="Disordered" evidence="8">
    <location>
        <begin position="1998"/>
        <end position="2031"/>
    </location>
</feature>
<evidence type="ECO:0000256" key="4">
    <source>
        <dbReference type="ARBA" id="ARBA00023123"/>
    </source>
</evidence>
<dbReference type="InParanoid" id="A0A6P8H9N8"/>
<feature type="region of interest" description="Disordered" evidence="8">
    <location>
        <begin position="2059"/>
        <end position="2206"/>
    </location>
</feature>
<dbReference type="Gene3D" id="2.30.42.10">
    <property type="match status" value="1"/>
</dbReference>
<keyword evidence="3 7" id="KW-0175">Coiled coil</keyword>
<feature type="compositionally biased region" description="Basic and acidic residues" evidence="8">
    <location>
        <begin position="2059"/>
        <end position="2073"/>
    </location>
</feature>
<evidence type="ECO:0000259" key="10">
    <source>
        <dbReference type="PROSITE" id="PS51456"/>
    </source>
</evidence>
<dbReference type="GO" id="GO:0016460">
    <property type="term" value="C:myosin II complex"/>
    <property type="evidence" value="ECO:0007669"/>
    <property type="project" value="TreeGrafter"/>
</dbReference>
<dbReference type="Gene3D" id="1.20.5.340">
    <property type="match status" value="1"/>
</dbReference>
<feature type="region of interest" description="Disordered" evidence="8">
    <location>
        <begin position="1509"/>
        <end position="1537"/>
    </location>
</feature>
<dbReference type="InterPro" id="IPR036064">
    <property type="entry name" value="MYSc_Myo18"/>
</dbReference>
<feature type="compositionally biased region" description="Basic and acidic residues" evidence="8">
    <location>
        <begin position="199"/>
        <end position="208"/>
    </location>
</feature>
<dbReference type="GO" id="GO:0051015">
    <property type="term" value="F:actin filament binding"/>
    <property type="evidence" value="ECO:0007669"/>
    <property type="project" value="TreeGrafter"/>
</dbReference>
<dbReference type="InterPro" id="IPR036034">
    <property type="entry name" value="PDZ_sf"/>
</dbReference>
<evidence type="ECO:0000256" key="8">
    <source>
        <dbReference type="SAM" id="MobiDB-lite"/>
    </source>
</evidence>
<comment type="caution">
    <text evidence="6">Lacks conserved residue(s) required for the propagation of feature annotation.</text>
</comment>